<protein>
    <recommendedName>
        <fullName evidence="14">Protocadherin-16</fullName>
    </recommendedName>
    <alternativeName>
        <fullName evidence="15">Protein dachsous homolog 1</fullName>
    </alternativeName>
</protein>
<feature type="domain" description="Cadherin" evidence="20">
    <location>
        <begin position="988"/>
        <end position="1107"/>
    </location>
</feature>
<keyword evidence="6" id="KW-0677">Repeat</keyword>
<dbReference type="FunFam" id="2.60.40.60:FF:000081">
    <property type="entry name" value="protocadherin Fat 4"/>
    <property type="match status" value="1"/>
</dbReference>
<dbReference type="InterPro" id="IPR020894">
    <property type="entry name" value="Cadherin_CS"/>
</dbReference>
<feature type="domain" description="Cadherin" evidence="20">
    <location>
        <begin position="2819"/>
        <end position="2928"/>
    </location>
</feature>
<dbReference type="PANTHER" id="PTHR24025:SF20">
    <property type="entry name" value="DACHSOUS CADHERIN RELATED 2"/>
    <property type="match status" value="1"/>
</dbReference>
<evidence type="ECO:0000256" key="15">
    <source>
        <dbReference type="ARBA" id="ARBA00079083"/>
    </source>
</evidence>
<dbReference type="GO" id="GO:0005886">
    <property type="term" value="C:plasma membrane"/>
    <property type="evidence" value="ECO:0007669"/>
    <property type="project" value="UniProtKB-SubCell"/>
</dbReference>
<dbReference type="FunFam" id="2.60.40.60:FF:000004">
    <property type="entry name" value="Protocadherin 1 gamma 2"/>
    <property type="match status" value="1"/>
</dbReference>
<dbReference type="PROSITE" id="PS50268">
    <property type="entry name" value="CADHERIN_2"/>
    <property type="match status" value="27"/>
</dbReference>
<feature type="domain" description="Cadherin" evidence="20">
    <location>
        <begin position="2173"/>
        <end position="2277"/>
    </location>
</feature>
<feature type="domain" description="Cadherin" evidence="20">
    <location>
        <begin position="1434"/>
        <end position="1548"/>
    </location>
</feature>
<feature type="domain" description="Cadherin" evidence="20">
    <location>
        <begin position="129"/>
        <end position="240"/>
    </location>
</feature>
<feature type="domain" description="Cadherin" evidence="20">
    <location>
        <begin position="1556"/>
        <end position="1652"/>
    </location>
</feature>
<evidence type="ECO:0000256" key="2">
    <source>
        <dbReference type="ARBA" id="ARBA00022475"/>
    </source>
</evidence>
<accession>A0A8C7NLT4</accession>
<reference evidence="21" key="3">
    <citation type="submission" date="2025-09" db="UniProtKB">
        <authorList>
            <consortium name="Ensembl"/>
        </authorList>
    </citation>
    <scope>IDENTIFICATION</scope>
</reference>
<dbReference type="GO" id="GO:0003007">
    <property type="term" value="P:heart morphogenesis"/>
    <property type="evidence" value="ECO:0007669"/>
    <property type="project" value="UniProtKB-ARBA"/>
</dbReference>
<feature type="domain" description="Cadherin" evidence="20">
    <location>
        <begin position="241"/>
        <end position="347"/>
    </location>
</feature>
<dbReference type="FunFam" id="2.60.40.60:FF:000226">
    <property type="entry name" value="Dachsous, isoform B"/>
    <property type="match status" value="1"/>
</dbReference>
<evidence type="ECO:0000256" key="18">
    <source>
        <dbReference type="SAM" id="Phobius"/>
    </source>
</evidence>
<keyword evidence="5 19" id="KW-0732">Signal</keyword>
<dbReference type="KEGG" id="omy:110534320"/>
<feature type="transmembrane region" description="Helical" evidence="18">
    <location>
        <begin position="2933"/>
        <end position="2954"/>
    </location>
</feature>
<dbReference type="FunFam" id="2.60.40.60:FF:000140">
    <property type="entry name" value="Dachsous cadherin-related 1"/>
    <property type="match status" value="1"/>
</dbReference>
<dbReference type="PANTHER" id="PTHR24025">
    <property type="entry name" value="DESMOGLEIN FAMILY MEMBER"/>
    <property type="match status" value="1"/>
</dbReference>
<feature type="domain" description="Cadherin" evidence="20">
    <location>
        <begin position="352"/>
        <end position="457"/>
    </location>
</feature>
<keyword evidence="8" id="KW-0130">Cell adhesion</keyword>
<dbReference type="CTD" id="54798"/>
<keyword evidence="22" id="KW-1185">Reference proteome</keyword>
<evidence type="ECO:0000256" key="9">
    <source>
        <dbReference type="ARBA" id="ARBA00022989"/>
    </source>
</evidence>
<evidence type="ECO:0000256" key="7">
    <source>
        <dbReference type="ARBA" id="ARBA00022837"/>
    </source>
</evidence>
<dbReference type="FunFam" id="2.60.40.60:FF:000211">
    <property type="entry name" value="Dachsous cadherin-related 2"/>
    <property type="match status" value="1"/>
</dbReference>
<dbReference type="FunFam" id="2.60.40.60:FF:000039">
    <property type="entry name" value="FAT atypical cadherin 3"/>
    <property type="match status" value="1"/>
</dbReference>
<evidence type="ECO:0000313" key="21">
    <source>
        <dbReference type="Ensembl" id="ENSOMYP00000009604.2"/>
    </source>
</evidence>
<comment type="subunit">
    <text evidence="13">Heterophilic interaction with FAT4; this interaction affects their respective protein levels.</text>
</comment>
<evidence type="ECO:0000256" key="12">
    <source>
        <dbReference type="ARBA" id="ARBA00023180"/>
    </source>
</evidence>
<dbReference type="CDD" id="cd11304">
    <property type="entry name" value="Cadherin_repeat"/>
    <property type="match status" value="27"/>
</dbReference>
<dbReference type="Ensembl" id="ENSOMYT00000010634.2">
    <property type="protein sequence ID" value="ENSOMYP00000009604.2"/>
    <property type="gene ID" value="ENSOMYG00000004842.2"/>
</dbReference>
<feature type="domain" description="Cadherin" evidence="20">
    <location>
        <begin position="2069"/>
        <end position="2172"/>
    </location>
</feature>
<name>A0A8C7NLT4_ONCMY</name>
<feature type="domain" description="Cadherin" evidence="20">
    <location>
        <begin position="2599"/>
        <end position="2705"/>
    </location>
</feature>
<evidence type="ECO:0000256" key="19">
    <source>
        <dbReference type="SAM" id="SignalP"/>
    </source>
</evidence>
<feature type="domain" description="Cadherin" evidence="20">
    <location>
        <begin position="671"/>
        <end position="775"/>
    </location>
</feature>
<dbReference type="GeneID" id="110534320"/>
<evidence type="ECO:0000256" key="6">
    <source>
        <dbReference type="ARBA" id="ARBA00022737"/>
    </source>
</evidence>
<dbReference type="FunFam" id="2.60.40.60:FF:000104">
    <property type="entry name" value="cadherin-23 isoform X1"/>
    <property type="match status" value="1"/>
</dbReference>
<evidence type="ECO:0000256" key="16">
    <source>
        <dbReference type="PROSITE-ProRule" id="PRU00043"/>
    </source>
</evidence>
<evidence type="ECO:0000259" key="20">
    <source>
        <dbReference type="PROSITE" id="PS50268"/>
    </source>
</evidence>
<dbReference type="GO" id="GO:0007156">
    <property type="term" value="P:homophilic cell adhesion via plasma membrane adhesion molecules"/>
    <property type="evidence" value="ECO:0007669"/>
    <property type="project" value="InterPro"/>
</dbReference>
<evidence type="ECO:0000256" key="3">
    <source>
        <dbReference type="ARBA" id="ARBA00022536"/>
    </source>
</evidence>
<dbReference type="PROSITE" id="PS00232">
    <property type="entry name" value="CADHERIN_1"/>
    <property type="match status" value="13"/>
</dbReference>
<evidence type="ECO:0000256" key="11">
    <source>
        <dbReference type="ARBA" id="ARBA00023157"/>
    </source>
</evidence>
<dbReference type="OrthoDB" id="6252479at2759"/>
<dbReference type="SUPFAM" id="SSF49313">
    <property type="entry name" value="Cadherin-like"/>
    <property type="match status" value="27"/>
</dbReference>
<evidence type="ECO:0000256" key="4">
    <source>
        <dbReference type="ARBA" id="ARBA00022692"/>
    </source>
</evidence>
<keyword evidence="11" id="KW-1015">Disulfide bond</keyword>
<dbReference type="GO" id="GO:0048729">
    <property type="term" value="P:tissue morphogenesis"/>
    <property type="evidence" value="ECO:0007669"/>
    <property type="project" value="UniProtKB-ARBA"/>
</dbReference>
<dbReference type="PRINTS" id="PR00205">
    <property type="entry name" value="CADHERIN"/>
</dbReference>
<feature type="region of interest" description="Disordered" evidence="17">
    <location>
        <begin position="1010"/>
        <end position="1041"/>
    </location>
</feature>
<feature type="domain" description="Cadherin" evidence="20">
    <location>
        <begin position="2277"/>
        <end position="2377"/>
    </location>
</feature>
<evidence type="ECO:0000256" key="8">
    <source>
        <dbReference type="ARBA" id="ARBA00022889"/>
    </source>
</evidence>
<feature type="chain" id="PRO_5035468827" description="Protocadherin-16" evidence="19">
    <location>
        <begin position="30"/>
        <end position="3294"/>
    </location>
</feature>
<keyword evidence="3" id="KW-0245">EGF-like domain</keyword>
<dbReference type="FunFam" id="2.60.40.60:FF:000255">
    <property type="entry name" value="protocadherin-23 isoform X2"/>
    <property type="match status" value="1"/>
</dbReference>
<comment type="subcellular location">
    <subcellularLocation>
        <location evidence="1">Cell membrane</location>
        <topology evidence="1">Single-pass type I membrane protein</topology>
    </subcellularLocation>
</comment>
<dbReference type="FunFam" id="2.60.40.60:FF:000116">
    <property type="entry name" value="Dachsous cadherin-related 2"/>
    <property type="match status" value="1"/>
</dbReference>
<dbReference type="InterPro" id="IPR002126">
    <property type="entry name" value="Cadherin-like_dom"/>
</dbReference>
<reference evidence="21" key="1">
    <citation type="submission" date="2020-07" db="EMBL/GenBank/DDBJ databases">
        <title>A long reads based de novo assembly of the rainbow trout Arlee double haploid line genome.</title>
        <authorList>
            <person name="Gao G."/>
            <person name="Palti Y."/>
        </authorList>
    </citation>
    <scope>NUCLEOTIDE SEQUENCE [LARGE SCALE GENOMIC DNA]</scope>
</reference>
<feature type="domain" description="Cadherin" evidence="20">
    <location>
        <begin position="458"/>
        <end position="562"/>
    </location>
</feature>
<feature type="domain" description="Cadherin" evidence="20">
    <location>
        <begin position="1863"/>
        <end position="1967"/>
    </location>
</feature>
<dbReference type="GO" id="GO:0005509">
    <property type="term" value="F:calcium ion binding"/>
    <property type="evidence" value="ECO:0007669"/>
    <property type="project" value="UniProtKB-UniRule"/>
</dbReference>
<feature type="signal peptide" evidence="19">
    <location>
        <begin position="1"/>
        <end position="29"/>
    </location>
</feature>
<proteinExistence type="predicted"/>
<feature type="domain" description="Cadherin" evidence="20">
    <location>
        <begin position="880"/>
        <end position="987"/>
    </location>
</feature>
<reference evidence="21" key="2">
    <citation type="submission" date="2025-08" db="UniProtKB">
        <authorList>
            <consortium name="Ensembl"/>
        </authorList>
    </citation>
    <scope>IDENTIFICATION</scope>
</reference>
<feature type="domain" description="Cadherin" evidence="20">
    <location>
        <begin position="1216"/>
        <end position="1324"/>
    </location>
</feature>
<keyword evidence="4 18" id="KW-0812">Transmembrane</keyword>
<gene>
    <name evidence="21" type="primary">dchs2</name>
</gene>
<dbReference type="FunFam" id="2.60.40.60:FF:000035">
    <property type="entry name" value="Protocadherin Fat 3"/>
    <property type="match status" value="1"/>
</dbReference>
<evidence type="ECO:0000256" key="1">
    <source>
        <dbReference type="ARBA" id="ARBA00004251"/>
    </source>
</evidence>
<dbReference type="Proteomes" id="UP000694395">
    <property type="component" value="Chromosome 10"/>
</dbReference>
<organism evidence="21 22">
    <name type="scientific">Oncorhynchus mykiss</name>
    <name type="common">Rainbow trout</name>
    <name type="synonym">Salmo gairdneri</name>
    <dbReference type="NCBI Taxonomy" id="8022"/>
    <lineage>
        <taxon>Eukaryota</taxon>
        <taxon>Metazoa</taxon>
        <taxon>Chordata</taxon>
        <taxon>Craniata</taxon>
        <taxon>Vertebrata</taxon>
        <taxon>Euteleostomi</taxon>
        <taxon>Actinopterygii</taxon>
        <taxon>Neopterygii</taxon>
        <taxon>Teleostei</taxon>
        <taxon>Protacanthopterygii</taxon>
        <taxon>Salmoniformes</taxon>
        <taxon>Salmonidae</taxon>
        <taxon>Salmoninae</taxon>
        <taxon>Oncorhynchus</taxon>
    </lineage>
</organism>
<evidence type="ECO:0000256" key="13">
    <source>
        <dbReference type="ARBA" id="ARBA00062150"/>
    </source>
</evidence>
<feature type="domain" description="Cadherin" evidence="20">
    <location>
        <begin position="1968"/>
        <end position="2067"/>
    </location>
</feature>
<feature type="domain" description="Cadherin" evidence="20">
    <location>
        <begin position="2483"/>
        <end position="2598"/>
    </location>
</feature>
<evidence type="ECO:0000256" key="14">
    <source>
        <dbReference type="ARBA" id="ARBA00072299"/>
    </source>
</evidence>
<feature type="domain" description="Cadherin" evidence="20">
    <location>
        <begin position="1322"/>
        <end position="1425"/>
    </location>
</feature>
<evidence type="ECO:0000256" key="5">
    <source>
        <dbReference type="ARBA" id="ARBA00022729"/>
    </source>
</evidence>
<sequence>MSRARISRRNAVTLFQLFAVCLLWERSFAQQVYNLSLSIEEGLPARTIVGDIRAGLQTPSSGFFISESRDSYVFKDLEIDADTGIISTAVVLDREIRDQYEFVAATLTGDVIKVKIVVKDVNDHSPVFSTEKVELNVSELSPPGTRFEFEGAKDQDEGEFGTRGYRITESEMGNIFKVKYREGVGNLFNLDLILTDKLDRETRDFYSLTIEAFDGGIPPKTGLLKVYIHVSDENDNPPVFNQTEYQASVWEDALVMSPVCQVYATDLDLGDNGLVTYEINRRQSDPNEFFVINRTSGVIHVNKPLDFETQPFYELIVRARDNGAQPEYSSTFVALRVLDINDNSPIINVLFLSETGEAEVSEGAGMGEYVARISVSDPDLGEVGRLRVTLEGGDGKFTLKQTDDFLYALCVDGELDREKEGLYELKVVASDFGSPPLKSESTLVVRVTDTNDWRPVFDQDIYTVSVSEDVPQGSSLLSVQARDSDDGVNAAILYSILQSDQDHLVNVDPESGLITTAARLDRERETEVRFLMVAVDGGSPAMSSTATITVMVEDVNDNEPVFQQQLYNVSVPEHTQIGNCFLQVVATDVDGRDFGTVRYSISDGFDKQDTHPLFQINPDSGELCISQDIDRDSGLATYDLLVKAEDQGGLSAQTYVHIEVDDLNDNPPVFNPEKYVTSVSSHAQPGTEVLNVIATDRDSGDYGHVTYQILAGDLSSLFSVDKTTGVVYLTSTLTHLGTASIKLAITAQDSEGVTSARPAEVTVNVLRSAQAPAVFQRSRYAFTVPENALPGTPVGIVEALNPANSVDSLSYRISSGDPHGLFSVHSSSGLISTSHLLDHESQPYALLVLQCHAGTASPVYSSTQVNVTIADINDNAPVFPKMADTVAVSQNTPPGTVLFIAHAHDADSGANGKVRYFLSRGSARGSVPFYVDADQGTVYLNQSFSRDPRPKYTFEILAKDMGEPSLTATLKLTVNVARSATEDTLAFETLVYQVEMGEGTKIDTRVIQVRAHQSRGSSSHQQGSNPNPVLSYSLEPDPDFPPPPLRVHPASGWLFLSQNLDYETEPMFRFKVLATVQDETTIGMANTTATTNVIVLVLDENDNAPVFTSLAYFFTVQEGPSPQGLVGTVQAVDRDSRKNAQLSYILLSDGKHFRINTKTGEIINWVSLDREQHAGHTLKVMVTDQGQPRLNATATVHILVTDINDNPPQFTHLPASGKELNVQVWAGLPTGSLVTTMFAKDLDAGENATVRFSLTTDEERGHFEIDSQSGDIRSTELFTQNAKTQYTLTVVATDNGAVPLEETAIIHLQVQAAEKQHGGTHPQSVRLFSVREDTKPGTVIGSVHLSPSPITNGRLRYSIAEGDGVLHFGLDSSSGDLYLNQPLDYESTSRYFLVVHGEDATRPGTNVTAFVSVAVEDVNDHVPWFPCEVITLGLQEDVEVGTRVIAFNAKDGDGSLANSGLRYSLAFDPELGRSGGSSLSSTTSSFPFRIHPLTGTLTTTTPLDRERTVSFTFMVTATDQAARAVDRKFATVTAQVFLLDVNDNCPAFVSQDTALVMEDAEVGSLVHRVVGVDDDVGESGQVTYCLVSGNKEGLFILEEKTGLLYLASPLDYELQTSHSLTIQASDQGLPSLSSIQTLMLEVGDVNDQPPLFQQDVYTASVAENREPGESVVTVSATDKDSEENAAVWYSLLPGPGYDFFSIDPHSGELSTTSQLDRELHQHFTLRVQARDSGVQPLSSTSTVLCSVLDDNDNVPEFMQASFQLSLPENLPPGVIHTSQASDPDHGANGTITYAIQGEDYGGRFTINATTGAVSTMRALDREERPSYTLCIQASDGGQPSPLSSSTQLLVLLLDQNDNSPSFHRKSYRASLAEGLPAGAEVLRLEARDPDQGPNGEVTFSLAEDTLGAFSVEPTTGVIRTTRPLDRESRAQYTFRAVATDGCARGPRSSATAVTVQVEDANDNAPVCTENPIAGWVTVETIPNKIVATVTAVDSDRGENGTVWFSLVENNPFFTINGKSGDIRLNGSISQSFLGANLQVLAADQGRPALTSTCLVTIHVKGEDEPLHFTEMLYEAVVVENSKAGAWVGNVVAHDQTDDRRRIEYSIFNGNENGAFAINRHTGDITVWDQASLDYEANRRVHLVVLADGGPMRTAHCRVTVMLQDVNDNAPAFEQGHYRTAVWEGQVHNTYVMQVFASDADSGVNGQIDYSILSGNQNEAFIIDSVRGILATNTVLDREITSSYKLVLQASDRGSPPLSSITTVRVQVVDINDNSPSIPPMEPVVMAENLPVGYMVTEVSANDVDLSSTMTYSFLDNASTAGSFAIDRYTGVVTLTQMLDHEEQTTHRLVVWASDSLHQTTAEVLVHVLDVNDNVPVFSQDSYQVKLPELSPANMLILTVAATDRDSGLNGKLGYRLLSSPLHGFYIHPDNGSVFTNKPLKYVTNGNVIQLLVEARDWGDPVRSTVTSVDIVVLDANDHTPLFQHDAYTVSPLEDTPVGTTLLTLWAEDLDWEYENTHLDFVIASGNEDRRFCIEVGAVETESQQRTAGSLVLCQLLDRETTEGYILTVIVSDRGSPPLNSSAVVVVTVADVNDNVPAFVSAEYHAQASESSPAGTRLVQVTAQDPDHGTNGLVRYDIISGNSKGHLRLDPHTGALEVNHSLDYEEDSKYALTVQASDGGEPGNRKVAFTVVFVMVLDENDNSPYFIFPVVNCSVPENLPAFTPTCSVHAIDQDAGPYGQLTYSIMSSCFMDYGSGSPDRKEAFAIDSLTGDIHTRQTFDFERESDYCFIVEARDKGEQAATVRVQVAIEGADEFSPVFTQRQYHFILPENAKAGQTVGHVMAMDHDGGLDGMVEYSLVNPSQLFSINKTTGAVFVSGPVYRKRGSFSNEDVVELLVTAGSPRMDSRSTTSLVTVNISNSAEALVGVALGVQTVTLGVSLAIFLLLLVSFVALVLRYKTKEAAIKKAAALAANLNTGTFGRTGGAQQHNGIGLRELRAPITIRVKREISIPIRNSDSSGRGSAEGETAEDHEIKMINEYPCRKRADSAKSRRVPDSGLPKDSDQLSCHSEDGNPGTVITTVSSTCLATGMQSSESLHTFKEEGGGEGMLPRVRVRDMEESMRGYVPLSDSQASVDGSFSSLLCPEEQLRGSYDWDYLLDWEPRYHTLASVFTDISLLPDEDLQGGHEGLASEACCLMHPPPLITGVAQPGLRAVPPRMPLHSMHTLTRRPSYPKYAYAPLARNTGLTPSAMTPSFSPSLSVLTLRTPNASPVVSETGLGVFRLDAGSLLEGEIQV</sequence>
<dbReference type="FunFam" id="2.60.40.60:FF:000275">
    <property type="entry name" value="Si:dkey-30k22.7"/>
    <property type="match status" value="1"/>
</dbReference>
<dbReference type="InterPro" id="IPR050971">
    <property type="entry name" value="Cadherin-domain_protein"/>
</dbReference>
<feature type="domain" description="Cadherin" evidence="20">
    <location>
        <begin position="1653"/>
        <end position="1757"/>
    </location>
</feature>
<dbReference type="FunFam" id="2.60.40.60:FF:000102">
    <property type="entry name" value="Dachsous cadherin-related 1b"/>
    <property type="match status" value="1"/>
</dbReference>
<feature type="region of interest" description="Disordered" evidence="17">
    <location>
        <begin position="3038"/>
        <end position="3073"/>
    </location>
</feature>
<feature type="domain" description="Cadherin" evidence="20">
    <location>
        <begin position="563"/>
        <end position="670"/>
    </location>
</feature>
<dbReference type="SMART" id="SM00112">
    <property type="entry name" value="CA"/>
    <property type="match status" value="27"/>
</dbReference>
<dbReference type="GO" id="GO:0005911">
    <property type="term" value="C:cell-cell junction"/>
    <property type="evidence" value="ECO:0007669"/>
    <property type="project" value="TreeGrafter"/>
</dbReference>
<feature type="domain" description="Cadherin" evidence="20">
    <location>
        <begin position="1758"/>
        <end position="1862"/>
    </location>
</feature>
<feature type="domain" description="Cadherin" evidence="20">
    <location>
        <begin position="1108"/>
        <end position="1210"/>
    </location>
</feature>
<keyword evidence="10 18" id="KW-0472">Membrane</keyword>
<evidence type="ECO:0000313" key="22">
    <source>
        <dbReference type="Proteomes" id="UP000694395"/>
    </source>
</evidence>
<dbReference type="GeneTree" id="ENSGT00940000164636"/>
<dbReference type="RefSeq" id="XP_021474785.2">
    <property type="nucleotide sequence ID" value="XM_021619110.2"/>
</dbReference>
<feature type="compositionally biased region" description="Basic and acidic residues" evidence="17">
    <location>
        <begin position="3038"/>
        <end position="3070"/>
    </location>
</feature>
<dbReference type="GO" id="GO:0007163">
    <property type="term" value="P:establishment or maintenance of cell polarity"/>
    <property type="evidence" value="ECO:0007669"/>
    <property type="project" value="UniProtKB-ARBA"/>
</dbReference>
<feature type="compositionally biased region" description="Low complexity" evidence="17">
    <location>
        <begin position="1014"/>
        <end position="1024"/>
    </location>
</feature>
<dbReference type="Pfam" id="PF00028">
    <property type="entry name" value="Cadherin"/>
    <property type="match status" value="25"/>
</dbReference>
<feature type="domain" description="Cadherin" evidence="20">
    <location>
        <begin position="63"/>
        <end position="128"/>
    </location>
</feature>
<dbReference type="InterPro" id="IPR015919">
    <property type="entry name" value="Cadherin-like_sf"/>
</dbReference>
<evidence type="ECO:0000256" key="10">
    <source>
        <dbReference type="ARBA" id="ARBA00023136"/>
    </source>
</evidence>
<keyword evidence="7 16" id="KW-0106">Calcium</keyword>
<feature type="domain" description="Cadherin" evidence="20">
    <location>
        <begin position="2713"/>
        <end position="2818"/>
    </location>
</feature>
<keyword evidence="9 18" id="KW-1133">Transmembrane helix</keyword>
<dbReference type="Gene3D" id="2.60.40.60">
    <property type="entry name" value="Cadherins"/>
    <property type="match status" value="27"/>
</dbReference>
<dbReference type="GO" id="GO:0016477">
    <property type="term" value="P:cell migration"/>
    <property type="evidence" value="ECO:0007669"/>
    <property type="project" value="UniProtKB-ARBA"/>
</dbReference>
<keyword evidence="12" id="KW-0325">Glycoprotein</keyword>
<dbReference type="FunFam" id="2.60.40.60:FF:000263">
    <property type="entry name" value="LOW QUALITY PROTEIN: protocadherin-23"/>
    <property type="match status" value="1"/>
</dbReference>
<dbReference type="FunFam" id="2.60.40.60:FF:000020">
    <property type="entry name" value="Dachsous cadherin-related 1b"/>
    <property type="match status" value="10"/>
</dbReference>
<keyword evidence="2" id="KW-1003">Cell membrane</keyword>
<feature type="domain" description="Cadherin" evidence="20">
    <location>
        <begin position="2378"/>
        <end position="2482"/>
    </location>
</feature>
<dbReference type="GO" id="GO:0003183">
    <property type="term" value="P:mitral valve morphogenesis"/>
    <property type="evidence" value="ECO:0007669"/>
    <property type="project" value="UniProtKB-ARBA"/>
</dbReference>
<feature type="domain" description="Cadherin" evidence="20">
    <location>
        <begin position="776"/>
        <end position="879"/>
    </location>
</feature>
<evidence type="ECO:0000256" key="17">
    <source>
        <dbReference type="SAM" id="MobiDB-lite"/>
    </source>
</evidence>
<dbReference type="FunFam" id="2.60.40.60:FF:000007">
    <property type="entry name" value="Protocadherin alpha 2"/>
    <property type="match status" value="1"/>
</dbReference>